<protein>
    <submittedName>
        <fullName evidence="1">Uncharacterized protein</fullName>
    </submittedName>
</protein>
<organism evidence="1 2">
    <name type="scientific">Providencia rettgeri</name>
    <dbReference type="NCBI Taxonomy" id="587"/>
    <lineage>
        <taxon>Bacteria</taxon>
        <taxon>Pseudomonadati</taxon>
        <taxon>Pseudomonadota</taxon>
        <taxon>Gammaproteobacteria</taxon>
        <taxon>Enterobacterales</taxon>
        <taxon>Morganellaceae</taxon>
        <taxon>Providencia</taxon>
    </lineage>
</organism>
<sequence length="68" mass="7414">MKEQQVKLSKLYKGGKWIGYGLSVDGQLLSGQMDLSITTTPLGQNNSVVVTLAWQPSLITEAPDIHLD</sequence>
<dbReference type="RefSeq" id="WP_226694021.1">
    <property type="nucleotide sequence ID" value="NZ_ABEXNG020000101.1"/>
</dbReference>
<gene>
    <name evidence="1" type="ORF">GHA_00584</name>
</gene>
<comment type="caution">
    <text evidence="1">The sequence shown here is derived from an EMBL/GenBank/DDBJ whole genome shotgun (WGS) entry which is preliminary data.</text>
</comment>
<evidence type="ECO:0000313" key="1">
    <source>
        <dbReference type="EMBL" id="CAB5667858.1"/>
    </source>
</evidence>
<proteinExistence type="predicted"/>
<dbReference type="AlphaFoldDB" id="A0A9N8CWX0"/>
<dbReference type="EMBL" id="CAHPSF010000001">
    <property type="protein sequence ID" value="CAB5667858.1"/>
    <property type="molecule type" value="Genomic_DNA"/>
</dbReference>
<dbReference type="Proteomes" id="UP000834611">
    <property type="component" value="Unassembled WGS sequence"/>
</dbReference>
<reference evidence="1" key="1">
    <citation type="submission" date="2020-05" db="EMBL/GenBank/DDBJ databases">
        <authorList>
            <person name="Delgado-Blas J."/>
        </authorList>
    </citation>
    <scope>NUCLEOTIDE SEQUENCE</scope>
    <source>
        <strain evidence="1">BB1453</strain>
    </source>
</reference>
<evidence type="ECO:0000313" key="2">
    <source>
        <dbReference type="Proteomes" id="UP000834611"/>
    </source>
</evidence>
<accession>A0A9N8CWX0</accession>
<name>A0A9N8CWX0_PRORE</name>